<evidence type="ECO:0000313" key="2">
    <source>
        <dbReference type="EMBL" id="WAR42945.1"/>
    </source>
</evidence>
<dbReference type="RefSeq" id="WP_255187927.1">
    <property type="nucleotide sequence ID" value="NZ_CP113517.1"/>
</dbReference>
<reference evidence="2" key="1">
    <citation type="submission" date="2022-11" db="EMBL/GenBank/DDBJ databases">
        <title>Methylomonas rapida sp. nov., Carotenoid-Producing Obligate Methanotrophs with High Growth Characteristics and Biotechnological Potential.</title>
        <authorList>
            <person name="Tikhonova E.N."/>
            <person name="Suleimanov R.Z."/>
            <person name="Miroshnikov K."/>
            <person name="Oshkin I.Y."/>
            <person name="Belova S.E."/>
            <person name="Danilova O.V."/>
            <person name="Ashikhmin A."/>
            <person name="Konopkin A."/>
            <person name="But S.Y."/>
            <person name="Khmelenina V.N."/>
            <person name="Kuznetsov N."/>
            <person name="Pimenov N.V."/>
            <person name="Dedysh S.N."/>
        </authorList>
    </citation>
    <scope>NUCLEOTIDE SEQUENCE</scope>
    <source>
        <strain evidence="2">MP1</strain>
    </source>
</reference>
<dbReference type="Proteomes" id="UP001162780">
    <property type="component" value="Chromosome"/>
</dbReference>
<name>A0ABY7GCC9_9GAMM</name>
<gene>
    <name evidence="2" type="ORF">NM686_011075</name>
</gene>
<organism evidence="2 3">
    <name type="scientific">Methylomonas rapida</name>
    <dbReference type="NCBI Taxonomy" id="2963939"/>
    <lineage>
        <taxon>Bacteria</taxon>
        <taxon>Pseudomonadati</taxon>
        <taxon>Pseudomonadota</taxon>
        <taxon>Gammaproteobacteria</taxon>
        <taxon>Methylococcales</taxon>
        <taxon>Methylococcaceae</taxon>
        <taxon>Methylomonas</taxon>
    </lineage>
</organism>
<keyword evidence="3" id="KW-1185">Reference proteome</keyword>
<sequence>MAYTPSTTFNFSQGSYTPGTTFSFNTGEAVAGEIAATLSGITGAFTGYSFAPGTVLGALAGQLQGVSADLVGNVAAQGVLSATLGGLTGQFAAAVVPQGQIDATLTGITGTFEGLNVANMGQINATLQGVGGYWFAEYDSNVPRFTVGSVCSRQQDTGTLTHAAQAPIDQTTRIDHATDLPHTLATPINPGTRLPYGHTSKTHIQRCGTVADATPVNANIQSVQDLLQWAAKHWLSDAEDAKPTNASAAAVVQQMTKIRPPDWRHPVQDSGTTRHDFIKTIAAEPEAPWRYTPSSTFSLFANPDYTPTEVFDWPNVVPRIHLAMRHVVGIDGLSFLAPRQQAGQTKTKRCIPVDQARRPPPGQSIMPEPERPPYEPPPDHVTVTIPTQQVYLMQHVISVKTVPGNIDVPMGNVSLSYDADSFAWQFSGTLLDAAALALVQAETAVELAVTIDGYLWHVLVESIEHGIQFAKHSISLKGRSLTAELGAPYLLPTSATMGDTLAVQQLADSLMPVGWSIVWNAPTWNVPAGAFSYTNQTPIQVLAGLVNDIGCVAVPHPSQRSITVQPRYPVYPWYFAEAPADLEIPEDALTSVNLRPSIATQANGVYVHGGEIGGVLGWCRLTGTDGAKLAPTISNSLMTDVIGCRLLGERILAGQQTQPVIKSATLPLDGDVFPLASVGDLVQITLGSDIIKGIVNSVSIDASLSKVSQTIQIGEETANIWTAFTSLLPRDPLLVGTIASVTGETSVVTLLDAGVVSVRGTGTVGGKVYIRAGRIEGPAPTMTQNEIVV</sequence>
<protein>
    <submittedName>
        <fullName evidence="2">Uncharacterized protein</fullName>
    </submittedName>
</protein>
<dbReference type="EMBL" id="CP113517">
    <property type="protein sequence ID" value="WAR42945.1"/>
    <property type="molecule type" value="Genomic_DNA"/>
</dbReference>
<evidence type="ECO:0000256" key="1">
    <source>
        <dbReference type="SAM" id="MobiDB-lite"/>
    </source>
</evidence>
<proteinExistence type="predicted"/>
<feature type="region of interest" description="Disordered" evidence="1">
    <location>
        <begin position="353"/>
        <end position="373"/>
    </location>
</feature>
<accession>A0ABY7GCC9</accession>
<evidence type="ECO:0000313" key="3">
    <source>
        <dbReference type="Proteomes" id="UP001162780"/>
    </source>
</evidence>